<dbReference type="InterPro" id="IPR039800">
    <property type="entry name" value="MICU1/2/3"/>
</dbReference>
<name>A0A0X3Q249_SCHSO</name>
<dbReference type="SUPFAM" id="SSF47473">
    <property type="entry name" value="EF-hand"/>
    <property type="match status" value="2"/>
</dbReference>
<reference evidence="10" key="1">
    <citation type="submission" date="2016-01" db="EMBL/GenBank/DDBJ databases">
        <title>Reference transcriptome for the parasite Schistocephalus solidus: insights into the molecular evolution of parasitism.</title>
        <authorList>
            <person name="Hebert F.O."/>
            <person name="Grambauer S."/>
            <person name="Barber I."/>
            <person name="Landry C.R."/>
            <person name="Aubin-Horth N."/>
        </authorList>
    </citation>
    <scope>NUCLEOTIDE SEQUENCE</scope>
</reference>
<dbReference type="GO" id="GO:0051560">
    <property type="term" value="P:mitochondrial calcium ion homeostasis"/>
    <property type="evidence" value="ECO:0007669"/>
    <property type="project" value="TreeGrafter"/>
</dbReference>
<dbReference type="EMBL" id="GEEE01005136">
    <property type="protein sequence ID" value="JAP58089.1"/>
    <property type="molecule type" value="Transcribed_RNA"/>
</dbReference>
<keyword evidence="5" id="KW-0106">Calcium</keyword>
<evidence type="ECO:0000256" key="5">
    <source>
        <dbReference type="ARBA" id="ARBA00022837"/>
    </source>
</evidence>
<evidence type="ECO:0000256" key="1">
    <source>
        <dbReference type="ARBA" id="ARBA00004273"/>
    </source>
</evidence>
<keyword evidence="6" id="KW-0809">Transit peptide</keyword>
<gene>
    <name evidence="10" type="primary">MICU2</name>
    <name evidence="10" type="ORF">TR127409</name>
</gene>
<dbReference type="InterPro" id="IPR002048">
    <property type="entry name" value="EF_hand_dom"/>
</dbReference>
<evidence type="ECO:0000313" key="10">
    <source>
        <dbReference type="EMBL" id="JAP58089.1"/>
    </source>
</evidence>
<dbReference type="AlphaFoldDB" id="A0A0X3Q249"/>
<feature type="domain" description="EF-hand" evidence="9">
    <location>
        <begin position="141"/>
        <end position="176"/>
    </location>
</feature>
<evidence type="ECO:0000256" key="2">
    <source>
        <dbReference type="ARBA" id="ARBA00004569"/>
    </source>
</evidence>
<dbReference type="PANTHER" id="PTHR12294:SF13">
    <property type="entry name" value="MITOCHONDRIAL CALCIUM UPTAKE 3, ISOFORM D"/>
    <property type="match status" value="1"/>
</dbReference>
<dbReference type="GO" id="GO:1990246">
    <property type="term" value="C:uniplex complex"/>
    <property type="evidence" value="ECO:0007669"/>
    <property type="project" value="TreeGrafter"/>
</dbReference>
<protein>
    <submittedName>
        <fullName evidence="10">Calcium uptake protein 2</fullName>
    </submittedName>
</protein>
<dbReference type="GO" id="GO:0036444">
    <property type="term" value="P:calcium import into the mitochondrion"/>
    <property type="evidence" value="ECO:0007669"/>
    <property type="project" value="UniProtKB-ARBA"/>
</dbReference>
<evidence type="ECO:0000256" key="8">
    <source>
        <dbReference type="ARBA" id="ARBA00023136"/>
    </source>
</evidence>
<dbReference type="PANTHER" id="PTHR12294">
    <property type="entry name" value="EF HAND DOMAIN FAMILY A1,A2-RELATED"/>
    <property type="match status" value="1"/>
</dbReference>
<dbReference type="GO" id="GO:0005758">
    <property type="term" value="C:mitochondrial intermembrane space"/>
    <property type="evidence" value="ECO:0007669"/>
    <property type="project" value="UniProtKB-SubCell"/>
</dbReference>
<keyword evidence="3" id="KW-0677">Repeat</keyword>
<dbReference type="Gene3D" id="1.10.238.10">
    <property type="entry name" value="EF-hand"/>
    <property type="match status" value="1"/>
</dbReference>
<keyword evidence="7" id="KW-0496">Mitochondrion</keyword>
<evidence type="ECO:0000256" key="3">
    <source>
        <dbReference type="ARBA" id="ARBA00022737"/>
    </source>
</evidence>
<keyword evidence="4" id="KW-0999">Mitochondrion inner membrane</keyword>
<organism evidence="10">
    <name type="scientific">Schistocephalus solidus</name>
    <name type="common">Tapeworm</name>
    <dbReference type="NCBI Taxonomy" id="70667"/>
    <lineage>
        <taxon>Eukaryota</taxon>
        <taxon>Metazoa</taxon>
        <taxon>Spiralia</taxon>
        <taxon>Lophotrochozoa</taxon>
        <taxon>Platyhelminthes</taxon>
        <taxon>Cestoda</taxon>
        <taxon>Eucestoda</taxon>
        <taxon>Diphyllobothriidea</taxon>
        <taxon>Diphyllobothriidae</taxon>
        <taxon>Schistocephalus</taxon>
    </lineage>
</organism>
<dbReference type="InterPro" id="IPR018247">
    <property type="entry name" value="EF_Hand_1_Ca_BS"/>
</dbReference>
<sequence>MFFSRFFRLLNSCNVKSRLAFIPAFATSITLVYSGRLLSFSLISGDAKQSLTEQFEKQFKTFASREFQGVLYMTPDDFVFSILNEQLPMRHLQSISEKEVCTILDKTPEKALQQPTLFRLLGNRGLISFSEYMFLLSVLNKPKSGFEIAFKVLDVNSSGTIELAEFSSLNKVASGAQIHHAEENSLSYFRLYADKEPIIQTSLMRHFFGKNGRKNLSYKEFCTFVENLQNEVLEIEFLRETSNRPTMSPAQFAHILLHHTKLPESCYENFITRLKRLSPDLEIDLSDYKKFFHFLNHLRDFQLAMKMYMLANKAISSCKNAFHASPKSQLSSVEQSRPALVKNLVTASLKQCFAFLMRTLMVLLVQPRLWYSLTVVASNLTEVAEFFTIGSDESIDYANLMPPSILI</sequence>
<dbReference type="GO" id="GO:0005509">
    <property type="term" value="F:calcium ion binding"/>
    <property type="evidence" value="ECO:0007669"/>
    <property type="project" value="InterPro"/>
</dbReference>
<dbReference type="PROSITE" id="PS50222">
    <property type="entry name" value="EF_HAND_2"/>
    <property type="match status" value="1"/>
</dbReference>
<dbReference type="PROSITE" id="PS00018">
    <property type="entry name" value="EF_HAND_1"/>
    <property type="match status" value="1"/>
</dbReference>
<keyword evidence="8" id="KW-0472">Membrane</keyword>
<proteinExistence type="predicted"/>
<evidence type="ECO:0000256" key="7">
    <source>
        <dbReference type="ARBA" id="ARBA00023128"/>
    </source>
</evidence>
<accession>A0A0X3Q249</accession>
<comment type="subcellular location">
    <subcellularLocation>
        <location evidence="1">Mitochondrion inner membrane</location>
    </subcellularLocation>
    <subcellularLocation>
        <location evidence="2">Mitochondrion intermembrane space</location>
    </subcellularLocation>
</comment>
<evidence type="ECO:0000256" key="6">
    <source>
        <dbReference type="ARBA" id="ARBA00022946"/>
    </source>
</evidence>
<evidence type="ECO:0000259" key="9">
    <source>
        <dbReference type="PROSITE" id="PS50222"/>
    </source>
</evidence>
<evidence type="ECO:0000256" key="4">
    <source>
        <dbReference type="ARBA" id="ARBA00022792"/>
    </source>
</evidence>
<dbReference type="InterPro" id="IPR011992">
    <property type="entry name" value="EF-hand-dom_pair"/>
</dbReference>